<sequence>MSEVKKLEKVDEKVAKMAVTKSETDLATEQFMAFISKIENPQIVLLRQKEVIQWLFGDLSFLPEIEKKNKRSDESKYKVLEDNWGRALMRIRRTDLKLDKQWTNKFGEHICEEIYILLGKVVTKPVKKKRFQPDSEVDDAILEAKAQTFYTSGTAGEKIMGVPVKYAEIPKLYGKPVKILCMGGAEKVCRENYGILPGAMCSPEKQEFLEFFRTRKFEYIGASDLLKSLSSSL</sequence>
<name>A0A6C0F6Y9_9ZZZZ</name>
<dbReference type="AlphaFoldDB" id="A0A6C0F6Y9"/>
<protein>
    <submittedName>
        <fullName evidence="1">Uncharacterized protein</fullName>
    </submittedName>
</protein>
<evidence type="ECO:0000313" key="1">
    <source>
        <dbReference type="EMBL" id="QHT34925.1"/>
    </source>
</evidence>
<dbReference type="EMBL" id="MN739011">
    <property type="protein sequence ID" value="QHT34925.1"/>
    <property type="molecule type" value="Genomic_DNA"/>
</dbReference>
<accession>A0A6C0F6Y9</accession>
<organism evidence="1">
    <name type="scientific">viral metagenome</name>
    <dbReference type="NCBI Taxonomy" id="1070528"/>
    <lineage>
        <taxon>unclassified sequences</taxon>
        <taxon>metagenomes</taxon>
        <taxon>organismal metagenomes</taxon>
    </lineage>
</organism>
<proteinExistence type="predicted"/>
<reference evidence="1" key="1">
    <citation type="journal article" date="2020" name="Nature">
        <title>Giant virus diversity and host interactions through global metagenomics.</title>
        <authorList>
            <person name="Schulz F."/>
            <person name="Roux S."/>
            <person name="Paez-Espino D."/>
            <person name="Jungbluth S."/>
            <person name="Walsh D.A."/>
            <person name="Denef V.J."/>
            <person name="McMahon K.D."/>
            <person name="Konstantinidis K.T."/>
            <person name="Eloe-Fadrosh E.A."/>
            <person name="Kyrpides N.C."/>
            <person name="Woyke T."/>
        </authorList>
    </citation>
    <scope>NUCLEOTIDE SEQUENCE</scope>
    <source>
        <strain evidence="1">GVMAG-M-3300009180-1</strain>
    </source>
</reference>